<keyword evidence="5 9" id="KW-0812">Transmembrane</keyword>
<name>A0AA41ZCU0_9GAMM</name>
<keyword evidence="4 9" id="KW-0997">Cell inner membrane</keyword>
<comment type="similarity">
    <text evidence="8 9">Belongs to the TRAP transporter small permease family.</text>
</comment>
<dbReference type="GO" id="GO:0022857">
    <property type="term" value="F:transmembrane transporter activity"/>
    <property type="evidence" value="ECO:0007669"/>
    <property type="project" value="UniProtKB-UniRule"/>
</dbReference>
<dbReference type="InterPro" id="IPR055348">
    <property type="entry name" value="DctQ"/>
</dbReference>
<dbReference type="PANTHER" id="PTHR35011">
    <property type="entry name" value="2,3-DIKETO-L-GULONATE TRAP TRANSPORTER SMALL PERMEASE PROTEIN YIAM"/>
    <property type="match status" value="1"/>
</dbReference>
<evidence type="ECO:0000256" key="8">
    <source>
        <dbReference type="ARBA" id="ARBA00038436"/>
    </source>
</evidence>
<proteinExistence type="inferred from homology"/>
<evidence type="ECO:0000256" key="1">
    <source>
        <dbReference type="ARBA" id="ARBA00004429"/>
    </source>
</evidence>
<organism evidence="11 12">
    <name type="scientific">Larsenimonas rhizosphaerae</name>
    <dbReference type="NCBI Taxonomy" id="2944682"/>
    <lineage>
        <taxon>Bacteria</taxon>
        <taxon>Pseudomonadati</taxon>
        <taxon>Pseudomonadota</taxon>
        <taxon>Gammaproteobacteria</taxon>
        <taxon>Oceanospirillales</taxon>
        <taxon>Halomonadaceae</taxon>
        <taxon>Larsenimonas</taxon>
    </lineage>
</organism>
<keyword evidence="3" id="KW-1003">Cell membrane</keyword>
<dbReference type="GO" id="GO:0015740">
    <property type="term" value="P:C4-dicarboxylate transport"/>
    <property type="evidence" value="ECO:0007669"/>
    <property type="project" value="TreeGrafter"/>
</dbReference>
<feature type="transmembrane region" description="Helical" evidence="9">
    <location>
        <begin position="30"/>
        <end position="53"/>
    </location>
</feature>
<feature type="transmembrane region" description="Helical" evidence="9">
    <location>
        <begin position="65"/>
        <end position="86"/>
    </location>
</feature>
<reference evidence="11" key="1">
    <citation type="submission" date="2022-11" db="EMBL/GenBank/DDBJ databases">
        <title>Larsenimonas rhizosphaerae sp. nov., isolated from a tidal mudflat.</title>
        <authorList>
            <person name="Lee S.D."/>
            <person name="Kim I.S."/>
        </authorList>
    </citation>
    <scope>NUCLEOTIDE SEQUENCE</scope>
    <source>
        <strain evidence="11">GH2-1</strain>
    </source>
</reference>
<comment type="caution">
    <text evidence="11">The sequence shown here is derived from an EMBL/GenBank/DDBJ whole genome shotgun (WGS) entry which is preliminary data.</text>
</comment>
<feature type="domain" description="Tripartite ATP-independent periplasmic transporters DctQ component" evidence="10">
    <location>
        <begin position="47"/>
        <end position="172"/>
    </location>
</feature>
<feature type="transmembrane region" description="Helical" evidence="9">
    <location>
        <begin position="154"/>
        <end position="174"/>
    </location>
</feature>
<evidence type="ECO:0000256" key="5">
    <source>
        <dbReference type="ARBA" id="ARBA00022692"/>
    </source>
</evidence>
<evidence type="ECO:0000256" key="3">
    <source>
        <dbReference type="ARBA" id="ARBA00022475"/>
    </source>
</evidence>
<evidence type="ECO:0000256" key="2">
    <source>
        <dbReference type="ARBA" id="ARBA00022448"/>
    </source>
</evidence>
<dbReference type="InterPro" id="IPR007387">
    <property type="entry name" value="TRAP_DctQ"/>
</dbReference>
<evidence type="ECO:0000259" key="10">
    <source>
        <dbReference type="Pfam" id="PF04290"/>
    </source>
</evidence>
<comment type="function">
    <text evidence="9">Part of the tripartite ATP-independent periplasmic (TRAP) transport system.</text>
</comment>
<accession>A0AA41ZCU0</accession>
<feature type="transmembrane region" description="Helical" evidence="9">
    <location>
        <begin position="107"/>
        <end position="134"/>
    </location>
</feature>
<evidence type="ECO:0000256" key="7">
    <source>
        <dbReference type="ARBA" id="ARBA00023136"/>
    </source>
</evidence>
<dbReference type="Proteomes" id="UP001165678">
    <property type="component" value="Unassembled WGS sequence"/>
</dbReference>
<evidence type="ECO:0000313" key="11">
    <source>
        <dbReference type="EMBL" id="MCX2522962.1"/>
    </source>
</evidence>
<keyword evidence="2 9" id="KW-0813">Transport</keyword>
<dbReference type="PANTHER" id="PTHR35011:SF11">
    <property type="entry name" value="TRAP TRANSPORTER SMALL PERMEASE PROTEIN"/>
    <property type="match status" value="1"/>
</dbReference>
<dbReference type="Pfam" id="PF04290">
    <property type="entry name" value="DctQ"/>
    <property type="match status" value="1"/>
</dbReference>
<comment type="subcellular location">
    <subcellularLocation>
        <location evidence="1 9">Cell inner membrane</location>
        <topology evidence="1 9">Multi-pass membrane protein</topology>
    </subcellularLocation>
</comment>
<dbReference type="RefSeq" id="WP_250936267.1">
    <property type="nucleotide sequence ID" value="NZ_JAMLJK010000001.1"/>
</dbReference>
<evidence type="ECO:0000313" key="12">
    <source>
        <dbReference type="Proteomes" id="UP001165678"/>
    </source>
</evidence>
<dbReference type="AlphaFoldDB" id="A0AA41ZCU0"/>
<keyword evidence="6 9" id="KW-1133">Transmembrane helix</keyword>
<evidence type="ECO:0000256" key="6">
    <source>
        <dbReference type="ARBA" id="ARBA00022989"/>
    </source>
</evidence>
<sequence>MSASVHLTQSRRVAGRARLSLGHERCMNGAAWLCMAVSGVLMVYLIGSFGWLVFGRYVLNDTPTWVEQSALVCVVYITTLGAAAGVHHRVHLSIDFLKDRLSGWPQCVNSVVANAFVIVFGLLMAWQGGVMFMGNLDRPIPMVGLSESWRAAPLVASGVLMAWFALAQCVDAVIHRTREGQ</sequence>
<gene>
    <name evidence="11" type="ORF">OQ287_01780</name>
</gene>
<keyword evidence="12" id="KW-1185">Reference proteome</keyword>
<dbReference type="GO" id="GO:0005886">
    <property type="term" value="C:plasma membrane"/>
    <property type="evidence" value="ECO:0007669"/>
    <property type="project" value="UniProtKB-SubCell"/>
</dbReference>
<keyword evidence="7 9" id="KW-0472">Membrane</keyword>
<evidence type="ECO:0000256" key="9">
    <source>
        <dbReference type="RuleBase" id="RU369079"/>
    </source>
</evidence>
<dbReference type="EMBL" id="JAPIVE010000001">
    <property type="protein sequence ID" value="MCX2522962.1"/>
    <property type="molecule type" value="Genomic_DNA"/>
</dbReference>
<comment type="subunit">
    <text evidence="9">The complex comprises the extracytoplasmic solute receptor protein and the two transmembrane proteins.</text>
</comment>
<evidence type="ECO:0000256" key="4">
    <source>
        <dbReference type="ARBA" id="ARBA00022519"/>
    </source>
</evidence>
<protein>
    <recommendedName>
        <fullName evidence="9">TRAP transporter small permease protein</fullName>
    </recommendedName>
</protein>